<accession>A0A1H1GSV9</accession>
<dbReference type="PANTHER" id="PTHR33238">
    <property type="entry name" value="IRON (METAL) DEPENDENT REPRESSOR, DTXR FAMILY"/>
    <property type="match status" value="1"/>
</dbReference>
<dbReference type="GO" id="GO:0046983">
    <property type="term" value="F:protein dimerization activity"/>
    <property type="evidence" value="ECO:0007669"/>
    <property type="project" value="InterPro"/>
</dbReference>
<dbReference type="Gene3D" id="2.30.30.90">
    <property type="match status" value="1"/>
</dbReference>
<dbReference type="InterPro" id="IPR036421">
    <property type="entry name" value="Fe_dep_repressor_sf"/>
</dbReference>
<reference evidence="10" key="1">
    <citation type="submission" date="2016-10" db="EMBL/GenBank/DDBJ databases">
        <authorList>
            <person name="de Groot N.N."/>
        </authorList>
    </citation>
    <scope>NUCLEOTIDE SEQUENCE [LARGE SCALE GENOMIC DNA]</scope>
    <source>
        <strain evidence="10">CGMCC 1.12397</strain>
    </source>
</reference>
<dbReference type="InterPro" id="IPR008988">
    <property type="entry name" value="Transcriptional_repressor_C"/>
</dbReference>
<protein>
    <submittedName>
        <fullName evidence="10">Iron (Metal) dependent repressor, DtxR family</fullName>
    </submittedName>
    <submittedName>
        <fullName evidence="9">Metal-dependent transcriptional regulator</fullName>
    </submittedName>
</protein>
<dbReference type="SMART" id="SM00529">
    <property type="entry name" value="HTH_DTXR"/>
    <property type="match status" value="1"/>
</dbReference>
<keyword evidence="6" id="KW-0238">DNA-binding</keyword>
<proteinExistence type="inferred from homology"/>
<name>A0A1H1GSV9_9EURY</name>
<dbReference type="SUPFAM" id="SSF47979">
    <property type="entry name" value="Iron-dependent repressor protein, dimerization domain"/>
    <property type="match status" value="1"/>
</dbReference>
<keyword evidence="4" id="KW-0408">Iron</keyword>
<keyword evidence="5" id="KW-0805">Transcription regulation</keyword>
<comment type="subunit">
    <text evidence="3">Homodimer.</text>
</comment>
<dbReference type="PROSITE" id="PS50944">
    <property type="entry name" value="HTH_DTXR"/>
    <property type="match status" value="1"/>
</dbReference>
<dbReference type="GO" id="GO:0003700">
    <property type="term" value="F:DNA-binding transcription factor activity"/>
    <property type="evidence" value="ECO:0007669"/>
    <property type="project" value="InterPro"/>
</dbReference>
<evidence type="ECO:0000256" key="7">
    <source>
        <dbReference type="ARBA" id="ARBA00023163"/>
    </source>
</evidence>
<dbReference type="InterPro" id="IPR050536">
    <property type="entry name" value="DtxR_MntR_Metal-Reg"/>
</dbReference>
<dbReference type="GO" id="GO:0003677">
    <property type="term" value="F:DNA binding"/>
    <property type="evidence" value="ECO:0007669"/>
    <property type="project" value="UniProtKB-KW"/>
</dbReference>
<evidence type="ECO:0000256" key="6">
    <source>
        <dbReference type="ARBA" id="ARBA00023125"/>
    </source>
</evidence>
<sequence>MILNAVMEDYLKAIYQLQSRTDGRVKTSEIADRLGVKPPTVSSMIEKLGERNLVDYEKYKGVRLTSEGEAVALEIIRHHRLLEAYLTEHLEYEWDEVHEEADELEHHISEKFIQHVTELLDNPDVDPHGDPIPKENLDPVEEARGESITEYDEGDVVVVERVSDEDSDVLRYLSEHNITPGTEVTVTEVAPFGMVTIRPRCEDEAASLPRDVLEHIRVRPVAGDARSEDFPA</sequence>
<evidence type="ECO:0000313" key="10">
    <source>
        <dbReference type="EMBL" id="SDR16267.1"/>
    </source>
</evidence>
<dbReference type="Pfam" id="PF01325">
    <property type="entry name" value="Fe_dep_repress"/>
    <property type="match status" value="1"/>
</dbReference>
<dbReference type="RefSeq" id="WP_092539302.1">
    <property type="nucleotide sequence ID" value="NZ_FNKQ01000007.1"/>
</dbReference>
<reference evidence="11" key="2">
    <citation type="submission" date="2016-10" db="EMBL/GenBank/DDBJ databases">
        <authorList>
            <person name="Varghese N."/>
            <person name="Submissions S."/>
        </authorList>
    </citation>
    <scope>NUCLEOTIDE SEQUENCE [LARGE SCALE GENOMIC DNA]</scope>
    <source>
        <strain evidence="11">CGMCC 1.12397</strain>
    </source>
</reference>
<dbReference type="InterPro" id="IPR036388">
    <property type="entry name" value="WH-like_DNA-bd_sf"/>
</dbReference>
<evidence type="ECO:0000256" key="1">
    <source>
        <dbReference type="ARBA" id="ARBA00004496"/>
    </source>
</evidence>
<feature type="domain" description="HTH dtxR-type" evidence="8">
    <location>
        <begin position="1"/>
        <end position="65"/>
    </location>
</feature>
<evidence type="ECO:0000313" key="12">
    <source>
        <dbReference type="Proteomes" id="UP000255421"/>
    </source>
</evidence>
<reference evidence="9 12" key="3">
    <citation type="submission" date="2018-07" db="EMBL/GenBank/DDBJ databases">
        <title>Genome sequence of extremly halophilic archaeon Halopelagius longus strain BC12-B1.</title>
        <authorList>
            <person name="Zhang X."/>
        </authorList>
    </citation>
    <scope>NUCLEOTIDE SEQUENCE [LARGE SCALE GENOMIC DNA]</scope>
    <source>
        <strain evidence="9 12">BC12-B1</strain>
    </source>
</reference>
<dbReference type="GO" id="GO:0046914">
    <property type="term" value="F:transition metal ion binding"/>
    <property type="evidence" value="ECO:0007669"/>
    <property type="project" value="InterPro"/>
</dbReference>
<dbReference type="Gene3D" id="1.10.10.10">
    <property type="entry name" value="Winged helix-like DNA-binding domain superfamily/Winged helix DNA-binding domain"/>
    <property type="match status" value="1"/>
</dbReference>
<dbReference type="EMBL" id="FNKQ01000007">
    <property type="protein sequence ID" value="SDR16267.1"/>
    <property type="molecule type" value="Genomic_DNA"/>
</dbReference>
<dbReference type="Pfam" id="PF02742">
    <property type="entry name" value="Fe_dep_repr_C"/>
    <property type="match status" value="1"/>
</dbReference>
<evidence type="ECO:0000256" key="5">
    <source>
        <dbReference type="ARBA" id="ARBA00023015"/>
    </source>
</evidence>
<dbReference type="AlphaFoldDB" id="A0A1H1GSV9"/>
<dbReference type="InterPro" id="IPR001367">
    <property type="entry name" value="Fe_dep_repressor"/>
</dbReference>
<dbReference type="GO" id="GO:0005737">
    <property type="term" value="C:cytoplasm"/>
    <property type="evidence" value="ECO:0007669"/>
    <property type="project" value="UniProtKB-SubCell"/>
</dbReference>
<dbReference type="PANTHER" id="PTHR33238:SF7">
    <property type="entry name" value="IRON-DEPENDENT TRANSCRIPTIONAL REGULATOR"/>
    <property type="match status" value="1"/>
</dbReference>
<dbReference type="InterPro" id="IPR036390">
    <property type="entry name" value="WH_DNA-bd_sf"/>
</dbReference>
<comment type="similarity">
    <text evidence="2">Belongs to the DtxR/MntR family.</text>
</comment>
<dbReference type="SUPFAM" id="SSF50037">
    <property type="entry name" value="C-terminal domain of transcriptional repressors"/>
    <property type="match status" value="1"/>
</dbReference>
<comment type="subcellular location">
    <subcellularLocation>
        <location evidence="1">Cytoplasm</location>
    </subcellularLocation>
</comment>
<keyword evidence="7" id="KW-0804">Transcription</keyword>
<organism evidence="10 11">
    <name type="scientific">Halopelagius longus</name>
    <dbReference type="NCBI Taxonomy" id="1236180"/>
    <lineage>
        <taxon>Archaea</taxon>
        <taxon>Methanobacteriati</taxon>
        <taxon>Methanobacteriota</taxon>
        <taxon>Stenosarchaea group</taxon>
        <taxon>Halobacteria</taxon>
        <taxon>Halobacteriales</taxon>
        <taxon>Haloferacaceae</taxon>
    </lineage>
</organism>
<evidence type="ECO:0000313" key="11">
    <source>
        <dbReference type="Proteomes" id="UP000199289"/>
    </source>
</evidence>
<keyword evidence="12" id="KW-1185">Reference proteome</keyword>
<dbReference type="InterPro" id="IPR038157">
    <property type="entry name" value="FeoA_core_dom"/>
</dbReference>
<dbReference type="Proteomes" id="UP000255421">
    <property type="component" value="Unassembled WGS sequence"/>
</dbReference>
<dbReference type="InterPro" id="IPR022689">
    <property type="entry name" value="Iron_dep_repressor"/>
</dbReference>
<evidence type="ECO:0000256" key="2">
    <source>
        <dbReference type="ARBA" id="ARBA00007871"/>
    </source>
</evidence>
<dbReference type="EMBL" id="QQST01000005">
    <property type="protein sequence ID" value="RDI69585.1"/>
    <property type="molecule type" value="Genomic_DNA"/>
</dbReference>
<gene>
    <name evidence="9" type="ORF">DWB78_18735</name>
    <name evidence="10" type="ORF">SAMN05216278_3833</name>
</gene>
<dbReference type="InterPro" id="IPR022687">
    <property type="entry name" value="HTH_DTXR"/>
</dbReference>
<evidence type="ECO:0000313" key="9">
    <source>
        <dbReference type="EMBL" id="RDI69585.1"/>
    </source>
</evidence>
<evidence type="ECO:0000259" key="8">
    <source>
        <dbReference type="PROSITE" id="PS50944"/>
    </source>
</evidence>
<dbReference type="Proteomes" id="UP000199289">
    <property type="component" value="Unassembled WGS sequence"/>
</dbReference>
<evidence type="ECO:0000256" key="3">
    <source>
        <dbReference type="ARBA" id="ARBA00011738"/>
    </source>
</evidence>
<dbReference type="SMART" id="SM00899">
    <property type="entry name" value="FeoA"/>
    <property type="match status" value="1"/>
</dbReference>
<dbReference type="InterPro" id="IPR007167">
    <property type="entry name" value="Fe-transptr_FeoA-like"/>
</dbReference>
<dbReference type="Pfam" id="PF04023">
    <property type="entry name" value="FeoA"/>
    <property type="match status" value="1"/>
</dbReference>
<evidence type="ECO:0000256" key="4">
    <source>
        <dbReference type="ARBA" id="ARBA00023004"/>
    </source>
</evidence>
<dbReference type="SUPFAM" id="SSF46785">
    <property type="entry name" value="Winged helix' DNA-binding domain"/>
    <property type="match status" value="1"/>
</dbReference>